<name>A0A1H0GGV2_9HYPH</name>
<protein>
    <submittedName>
        <fullName evidence="1">Uncharacterized protein</fullName>
    </submittedName>
</protein>
<gene>
    <name evidence="1" type="ORF">SAMN04488061_0154</name>
</gene>
<dbReference type="Proteomes" id="UP000198795">
    <property type="component" value="Unassembled WGS sequence"/>
</dbReference>
<evidence type="ECO:0000313" key="2">
    <source>
        <dbReference type="Proteomes" id="UP000198795"/>
    </source>
</evidence>
<accession>A0A1H0GGV2</accession>
<keyword evidence="2" id="KW-1185">Reference proteome</keyword>
<evidence type="ECO:0000313" key="1">
    <source>
        <dbReference type="EMBL" id="SDO06082.1"/>
    </source>
</evidence>
<organism evidence="1 2">
    <name type="scientific">Filomicrobium insigne</name>
    <dbReference type="NCBI Taxonomy" id="418854"/>
    <lineage>
        <taxon>Bacteria</taxon>
        <taxon>Pseudomonadati</taxon>
        <taxon>Pseudomonadota</taxon>
        <taxon>Alphaproteobacteria</taxon>
        <taxon>Hyphomicrobiales</taxon>
        <taxon>Hyphomicrobiaceae</taxon>
        <taxon>Filomicrobium</taxon>
    </lineage>
</organism>
<reference evidence="1 2" key="1">
    <citation type="submission" date="2016-10" db="EMBL/GenBank/DDBJ databases">
        <authorList>
            <person name="Varghese N."/>
            <person name="Submissions S."/>
        </authorList>
    </citation>
    <scope>NUCLEOTIDE SEQUENCE [LARGE SCALE GENOMIC DNA]</scope>
    <source>
        <strain evidence="1 2">CGMCC 1.6497</strain>
    </source>
</reference>
<comment type="caution">
    <text evidence="1">The sequence shown here is derived from an EMBL/GenBank/DDBJ whole genome shotgun (WGS) entry which is preliminary data.</text>
</comment>
<proteinExistence type="predicted"/>
<dbReference type="EMBL" id="FNJC01000001">
    <property type="protein sequence ID" value="SDO06082.1"/>
    <property type="molecule type" value="Genomic_DNA"/>
</dbReference>
<sequence length="68" mass="7885">MPLDAAKLLRFAVFRAIYAPSNTPWYTLLHGTTRPALDVSIARFDPREQSRFWEMPYAFGGSHGEWNR</sequence>